<organism evidence="2 3">
    <name type="scientific">Aspergillus viridinutans</name>
    <dbReference type="NCBI Taxonomy" id="75553"/>
    <lineage>
        <taxon>Eukaryota</taxon>
        <taxon>Fungi</taxon>
        <taxon>Dikarya</taxon>
        <taxon>Ascomycota</taxon>
        <taxon>Pezizomycotina</taxon>
        <taxon>Eurotiomycetes</taxon>
        <taxon>Eurotiomycetidae</taxon>
        <taxon>Eurotiales</taxon>
        <taxon>Aspergillaceae</taxon>
        <taxon>Aspergillus</taxon>
        <taxon>Aspergillus subgen. Fumigati</taxon>
    </lineage>
</organism>
<feature type="region of interest" description="Disordered" evidence="1">
    <location>
        <begin position="670"/>
        <end position="700"/>
    </location>
</feature>
<dbReference type="GeneID" id="66932099"/>
<comment type="caution">
    <text evidence="2">The sequence shown here is derived from an EMBL/GenBank/DDBJ whole genome shotgun (WGS) entry which is preliminary data.</text>
</comment>
<feature type="region of interest" description="Disordered" evidence="1">
    <location>
        <begin position="1300"/>
        <end position="1325"/>
    </location>
</feature>
<dbReference type="RefSeq" id="XP_043123288.1">
    <property type="nucleotide sequence ID" value="XM_043267353.1"/>
</dbReference>
<sequence>MATTPVVCVPMKIDAFVLNPSLCNELPKSTIAPITQPNYTFLRLEPEYDYLQPDILPHVDLHAAGKVSTNSRLTDLGTGHTRDNRIGVYLHWILPRVYRSGTATTGTDAEGKPVSHEAEDMRRAASGYPQGGSVDPDKQAVVYRSAPNRWLIIRRLHMDTVLPPEAKARVSPFHAFLVESDRLMNIDDLGSGVDLEVDVSPFIQGSLDDLEGQAEIFIGYKVDDALKPTPWKEDKLPKRVPVSVLNSSNQLFPDYVPHNGNVFSMVDDFTYAPDANHPQAPRKKLSSATASYQVFGWHSDANIADDPFHIVVDPTLPAASITHATRMKGCKFRFDSTVKENPDVTDWLNQPDSTRVICHGSMYGVKFSSTDFRGESPKVKIPADDLADSFSKNVPVTIGTSPLDTVLSFMRANVDTATESNEKRTLDDIKALQSILLKGEESADGQYEAQDMLSAHNFAPAKDSGYHWQLVGENSQGRPTEPTGEQLTSLNRLNVYQEALDLTLRDLRLERWKLWAMWWEYHTVLPSIDPHVIQALKAKHQKQADAVQGLIDSAFGKPGGPVGLQKQIDDMASQLPCQKCSRDRFFTLRDPTLLVSGISSPWPADFLDDLVIRTHPQVAAPDTMPSDAVGDWKSYAPFVKAVRDAAILPTAPMQEAVERLMLEFFQLHPSDPGESSSPSVPSGKVAPLYNDHADGKKGPRDQWLDTQPWFPLFLEWEAHYYHIPMENWRFENVPALDVGATRTRYGIVPDKRLSDPAVYDARNMRVVSGRVLILPQPSFSLKALIKQVLLSTPPSVLKQAIPDDKERNGLPDAVDGLQFMSAPLDGFRTHLLTQAEGTHVKPGRRVPGQQIVALPGAISDGMFTSTAVALMDTETGTTPYAGQVTFLDQTHSPMKPVTHGQFMFTKLNVIDKFGQAVSAIDPRSSVAPPAFSPVLSEYYQPQLWKTTTEANVIFPSETRTDCQFAQMPPSINQDARLNTAFLIRDEPTAAVPDPPFRPAAEWESPIWGWLVFNYVEEGVQIFLPDGTFYREVRVGGVNGATALPKWAPFDQPSSVGSTSQLNSFAESLRNASTLHDFLASIGSGLDAVPEAPTDYAQYMAAITGKPLALVNIGVSLELATDPLENQATTNTTPPEKELLAYQFSVKLGDADRVYDGLVGFYDAAGNTFNSHDETWSGPAPGFEADFSTLYTYFPSGPSTARIDDATTPRWLTLSPYKLPNTLDPAAMHGQRMGAMKVVTAITDPFTAIHAYSGILPIASLQLPPWSVQLALQRMTTFFSLGPLVITSPSLHDSYRTARKLDQSAPPVPQSQIPAGSHGTAPPGTGIPIPAIQSADWRWLQPFFVDDRAGDDGHGKGKRETEWNGVGIEALDGKARLEGGPYTAVEGYLQMMKAMNIDGKK</sequence>
<evidence type="ECO:0000313" key="2">
    <source>
        <dbReference type="EMBL" id="GIK00102.1"/>
    </source>
</evidence>
<dbReference type="EMBL" id="BOPL01000002">
    <property type="protein sequence ID" value="GIK00102.1"/>
    <property type="molecule type" value="Genomic_DNA"/>
</dbReference>
<accession>A0A9P3F041</accession>
<keyword evidence="3" id="KW-1185">Reference proteome</keyword>
<dbReference type="OrthoDB" id="2992173at2759"/>
<evidence type="ECO:0000313" key="3">
    <source>
        <dbReference type="Proteomes" id="UP000710440"/>
    </source>
</evidence>
<evidence type="ECO:0000256" key="1">
    <source>
        <dbReference type="SAM" id="MobiDB-lite"/>
    </source>
</evidence>
<protein>
    <submittedName>
        <fullName evidence="2">Uncharacterized protein</fullName>
    </submittedName>
</protein>
<reference evidence="2 3" key="1">
    <citation type="submission" date="2021-02" db="EMBL/GenBank/DDBJ databases">
        <title>Pan-genome distribution and transcriptional activeness of fungal secondary metabolism genes in Aspergillus section Fumigati.</title>
        <authorList>
            <person name="Takahashi H."/>
            <person name="Umemura M."/>
            <person name="Ninomiya A."/>
            <person name="Kusuya Y."/>
            <person name="Urayama S."/>
            <person name="Shimizu M."/>
            <person name="Watanabe A."/>
            <person name="Kamei K."/>
            <person name="Yaguchi T."/>
            <person name="Hagiwara D."/>
        </authorList>
    </citation>
    <scope>NUCLEOTIDE SEQUENCE [LARGE SCALE GENOMIC DNA]</scope>
    <source>
        <strain evidence="2 3">IFM 47045</strain>
    </source>
</reference>
<gene>
    <name evidence="2" type="ORF">Aspvir_004117</name>
</gene>
<feature type="compositionally biased region" description="Low complexity" evidence="1">
    <location>
        <begin position="670"/>
        <end position="682"/>
    </location>
</feature>
<name>A0A9P3F041_ASPVI</name>
<proteinExistence type="predicted"/>
<feature type="compositionally biased region" description="Basic and acidic residues" evidence="1">
    <location>
        <begin position="691"/>
        <end position="700"/>
    </location>
</feature>
<dbReference type="Proteomes" id="UP000710440">
    <property type="component" value="Unassembled WGS sequence"/>
</dbReference>